<dbReference type="Proteomes" id="UP000015502">
    <property type="component" value="Chromosome"/>
</dbReference>
<evidence type="ECO:0008006" key="4">
    <source>
        <dbReference type="Google" id="ProtNLM"/>
    </source>
</evidence>
<keyword evidence="1" id="KW-0472">Membrane</keyword>
<dbReference type="GeneID" id="16550632"/>
<keyword evidence="3" id="KW-1185">Reference proteome</keyword>
<sequence length="76" mass="8609">MNPFYLTLSILSLLLAIYLNKSNQREMALLASGFAGGFAFLFAFEKSGYPLPLIFAGGFVATIFFEFLRFRPMQRD</sequence>
<organism evidence="2 3">
    <name type="scientific">Thermococcus litoralis (strain ATCC 51850 / DSM 5473 / JCM 8560 / NS-C)</name>
    <dbReference type="NCBI Taxonomy" id="523849"/>
    <lineage>
        <taxon>Archaea</taxon>
        <taxon>Methanobacteriati</taxon>
        <taxon>Methanobacteriota</taxon>
        <taxon>Thermococci</taxon>
        <taxon>Thermococcales</taxon>
        <taxon>Thermococcaceae</taxon>
        <taxon>Thermococcus</taxon>
    </lineage>
</organism>
<evidence type="ECO:0000313" key="2">
    <source>
        <dbReference type="EMBL" id="EHR78640.1"/>
    </source>
</evidence>
<evidence type="ECO:0000313" key="3">
    <source>
        <dbReference type="Proteomes" id="UP000015502"/>
    </source>
</evidence>
<proteinExistence type="predicted"/>
<dbReference type="EMBL" id="CP006670">
    <property type="protein sequence ID" value="EHR78640.1"/>
    <property type="molecule type" value="Genomic_DNA"/>
</dbReference>
<feature type="transmembrane region" description="Helical" evidence="1">
    <location>
        <begin position="28"/>
        <end position="44"/>
    </location>
</feature>
<dbReference type="PaxDb" id="523849-OCC_10135"/>
<feature type="transmembrane region" description="Helical" evidence="1">
    <location>
        <begin position="6"/>
        <end position="21"/>
    </location>
</feature>
<protein>
    <recommendedName>
        <fullName evidence="4">DUF92 domain-containing protein</fullName>
    </recommendedName>
</protein>
<dbReference type="STRING" id="523849.OCC_10135"/>
<keyword evidence="1" id="KW-0812">Transmembrane</keyword>
<dbReference type="HOGENOM" id="CLU_2646122_0_0_2"/>
<gene>
    <name evidence="2" type="ORF">OCC_10135</name>
</gene>
<dbReference type="AlphaFoldDB" id="H3ZN23"/>
<dbReference type="KEGG" id="tlt:OCC_10135"/>
<evidence type="ECO:0000256" key="1">
    <source>
        <dbReference type="SAM" id="Phobius"/>
    </source>
</evidence>
<name>H3ZN23_THELN</name>
<keyword evidence="1" id="KW-1133">Transmembrane helix</keyword>
<reference evidence="2 3" key="1">
    <citation type="journal article" date="2012" name="J. Bacteriol.">
        <title>Genome sequence of the model hyperthermophilic archaeon Thermococcus litoralis NS-C.</title>
        <authorList>
            <person name="Gardner A.F."/>
            <person name="Kumar S."/>
            <person name="Perler F.B."/>
        </authorList>
    </citation>
    <scope>NUCLEOTIDE SEQUENCE [LARGE SCALE GENOMIC DNA]</scope>
    <source>
        <strain evidence="3">ATCC 51850 / DSM 5473 / JCM 8560 / NS-C</strain>
    </source>
</reference>
<dbReference type="RefSeq" id="WP_004068091.1">
    <property type="nucleotide sequence ID" value="NC_022084.1"/>
</dbReference>
<accession>H3ZN23</accession>
<feature type="transmembrane region" description="Helical" evidence="1">
    <location>
        <begin position="50"/>
        <end position="68"/>
    </location>
</feature>